<feature type="transmembrane region" description="Helical" evidence="1">
    <location>
        <begin position="131"/>
        <end position="147"/>
    </location>
</feature>
<keyword evidence="1" id="KW-0812">Transmembrane</keyword>
<keyword evidence="1" id="KW-1133">Transmembrane helix</keyword>
<protein>
    <recommendedName>
        <fullName evidence="4">Membrane protein YfhO</fullName>
    </recommendedName>
</protein>
<evidence type="ECO:0000313" key="3">
    <source>
        <dbReference type="Proteomes" id="UP001055149"/>
    </source>
</evidence>
<dbReference type="Proteomes" id="UP001055149">
    <property type="component" value="Unassembled WGS sequence"/>
</dbReference>
<feature type="transmembrane region" description="Helical" evidence="1">
    <location>
        <begin position="195"/>
        <end position="220"/>
    </location>
</feature>
<name>A0ABQ5JH57_9LACO</name>
<feature type="transmembrane region" description="Helical" evidence="1">
    <location>
        <begin position="321"/>
        <end position="340"/>
    </location>
</feature>
<gene>
    <name evidence="2" type="ORF">LPAF129_09910</name>
</gene>
<dbReference type="RefSeq" id="WP_244055061.1">
    <property type="nucleotide sequence ID" value="NZ_BQXH01000007.1"/>
</dbReference>
<evidence type="ECO:0000256" key="1">
    <source>
        <dbReference type="SAM" id="Phobius"/>
    </source>
</evidence>
<keyword evidence="3" id="KW-1185">Reference proteome</keyword>
<feature type="transmembrane region" description="Helical" evidence="1">
    <location>
        <begin position="226"/>
        <end position="250"/>
    </location>
</feature>
<reference evidence="2" key="1">
    <citation type="journal article" date="2022" name="Int. J. Syst. Evol. Microbiol.">
        <title>A novel species of lactic acid bacteria, Ligilactobacillus pabuli sp. nov., isolated from alfalfa silage.</title>
        <authorList>
            <person name="Tohno M."/>
            <person name="Tanizawa Y."/>
            <person name="Sawada H."/>
            <person name="Sakamoto M."/>
            <person name="Ohkuma M."/>
            <person name="Kobayashi H."/>
        </authorList>
    </citation>
    <scope>NUCLEOTIDE SEQUENCE</scope>
    <source>
        <strain evidence="2">AF129</strain>
    </source>
</reference>
<feature type="transmembrane region" description="Helical" evidence="1">
    <location>
        <begin position="103"/>
        <end position="122"/>
    </location>
</feature>
<evidence type="ECO:0000313" key="2">
    <source>
        <dbReference type="EMBL" id="GKS81305.1"/>
    </source>
</evidence>
<feature type="transmembrane region" description="Helical" evidence="1">
    <location>
        <begin position="297"/>
        <end position="315"/>
    </location>
</feature>
<dbReference type="EMBL" id="BQXH01000007">
    <property type="protein sequence ID" value="GKS81305.1"/>
    <property type="molecule type" value="Genomic_DNA"/>
</dbReference>
<feature type="transmembrane region" description="Helical" evidence="1">
    <location>
        <begin position="159"/>
        <end position="175"/>
    </location>
</feature>
<evidence type="ECO:0008006" key="4">
    <source>
        <dbReference type="Google" id="ProtNLM"/>
    </source>
</evidence>
<feature type="transmembrane region" description="Helical" evidence="1">
    <location>
        <begin position="547"/>
        <end position="570"/>
    </location>
</feature>
<organism evidence="2 3">
    <name type="scientific">Ligilactobacillus pabuli</name>
    <dbReference type="NCBI Taxonomy" id="2886039"/>
    <lineage>
        <taxon>Bacteria</taxon>
        <taxon>Bacillati</taxon>
        <taxon>Bacillota</taxon>
        <taxon>Bacilli</taxon>
        <taxon>Lactobacillales</taxon>
        <taxon>Lactobacillaceae</taxon>
        <taxon>Ligilactobacillus</taxon>
    </lineage>
</organism>
<feature type="transmembrane region" description="Helical" evidence="1">
    <location>
        <begin position="12"/>
        <end position="31"/>
    </location>
</feature>
<proteinExistence type="predicted"/>
<comment type="caution">
    <text evidence="2">The sequence shown here is derived from an EMBL/GenBank/DDBJ whole genome shotgun (WGS) entry which is preliminary data.</text>
</comment>
<feature type="transmembrane region" description="Helical" evidence="1">
    <location>
        <begin position="352"/>
        <end position="369"/>
    </location>
</feature>
<accession>A0ABQ5JH57</accession>
<keyword evidence="1" id="KW-0472">Membrane</keyword>
<sequence length="587" mass="66524">MKYKIKSNRLKDVIVIAFFALLAYMYIVILFKSGKIFPAADRLFHIERFEEEFKIFQSGHLVSMISTFSFSKVGQAINVYYPWGNLIPYGIIRSIVNKPVTAYYFYIGLEQFLGLLIAYFSANKISKSRKLAFVFAIVLRFSAYVLFNDFPRFDVGEAWALIFIPLTLAGFYNLVIKNSYLIGSGCMALGLTAELYCHILTSLITVVTLIVLYVISFLFQSHKVKILFSLICSVIIFLVLTSGFIIPLIFSMFQNKVIAPVIGLDESFNGYLAKSKSLSQVVNLSLNNHISGLEPNIGLVLLVTVFLGIVVFNQSTNLEKTIYLIGTSSLLLGTTLLPWMFNSKQLIQIVQFPWRLFTISIVFLAYFTASKVSKKNISSISVILVALYCGLTSIDSIKYIQNNGPVESISSQNYPRPYTLDNKSYEKVLTLNNNSASDVRYLDYLPNNAKISSSDAFNHKTKLGNQILFLNKNQIIPGYQSETFKIPKHRGKSGIAVLPFYIYDVDHYILYVDGKKTNFKVNKGSLLTFQFKTNNKLTATVKYQTPVIYIVARYVSLGGIIILLVIYFIIKYRSHRKTYLVNKVHSL</sequence>